<gene>
    <name evidence="2" type="ORF">ERX29_07150</name>
</gene>
<dbReference type="InterPro" id="IPR000182">
    <property type="entry name" value="GNAT_dom"/>
</dbReference>
<dbReference type="SUPFAM" id="SSF55729">
    <property type="entry name" value="Acyl-CoA N-acyltransferases (Nat)"/>
    <property type="match status" value="1"/>
</dbReference>
<evidence type="ECO:0000313" key="3">
    <source>
        <dbReference type="Proteomes" id="UP000294802"/>
    </source>
</evidence>
<accession>A0A4R6BU99</accession>
<protein>
    <submittedName>
        <fullName evidence="2">GNAT family N-acetyltransferase</fullName>
    </submittedName>
</protein>
<dbReference type="Pfam" id="PF00583">
    <property type="entry name" value="Acetyltransf_1"/>
    <property type="match status" value="1"/>
</dbReference>
<comment type="caution">
    <text evidence="2">The sequence shown here is derived from an EMBL/GenBank/DDBJ whole genome shotgun (WGS) entry which is preliminary data.</text>
</comment>
<organism evidence="2 3">
    <name type="scientific">Macrococcus lamae</name>
    <dbReference type="NCBI Taxonomy" id="198484"/>
    <lineage>
        <taxon>Bacteria</taxon>
        <taxon>Bacillati</taxon>
        <taxon>Bacillota</taxon>
        <taxon>Bacilli</taxon>
        <taxon>Bacillales</taxon>
        <taxon>Staphylococcaceae</taxon>
        <taxon>Macrococcus</taxon>
    </lineage>
</organism>
<keyword evidence="3" id="KW-1185">Reference proteome</keyword>
<dbReference type="Proteomes" id="UP000294802">
    <property type="component" value="Unassembled WGS sequence"/>
</dbReference>
<evidence type="ECO:0000259" key="1">
    <source>
        <dbReference type="PROSITE" id="PS51186"/>
    </source>
</evidence>
<dbReference type="GO" id="GO:0016747">
    <property type="term" value="F:acyltransferase activity, transferring groups other than amino-acyl groups"/>
    <property type="evidence" value="ECO:0007669"/>
    <property type="project" value="InterPro"/>
</dbReference>
<dbReference type="AlphaFoldDB" id="A0A4R6BU99"/>
<dbReference type="Gene3D" id="3.40.630.30">
    <property type="match status" value="1"/>
</dbReference>
<reference evidence="2 3" key="1">
    <citation type="submission" date="2019-01" db="EMBL/GenBank/DDBJ databases">
        <title>Draft genome sequences of the type strains of six Macrococcus species.</title>
        <authorList>
            <person name="Mazhar S."/>
            <person name="Altermann E."/>
            <person name="Hill C."/>
            <person name="Mcauliffe O."/>
        </authorList>
    </citation>
    <scope>NUCLEOTIDE SEQUENCE [LARGE SCALE GENOMIC DNA]</scope>
    <source>
        <strain evidence="2 3">CCM4815</strain>
    </source>
</reference>
<dbReference type="CDD" id="cd04301">
    <property type="entry name" value="NAT_SF"/>
    <property type="match status" value="1"/>
</dbReference>
<keyword evidence="2" id="KW-0808">Transferase</keyword>
<name>A0A4R6BU99_9STAP</name>
<dbReference type="PROSITE" id="PS51186">
    <property type="entry name" value="GNAT"/>
    <property type="match status" value="1"/>
</dbReference>
<feature type="domain" description="N-acetyltransferase" evidence="1">
    <location>
        <begin position="1"/>
        <end position="156"/>
    </location>
</feature>
<dbReference type="InterPro" id="IPR016181">
    <property type="entry name" value="Acyl_CoA_acyltransferase"/>
</dbReference>
<sequence length="194" mass="22905">MFVNITKSTFFDEAMALYGETFPINIREPEQVFLNSMSLSDERYHFVGMVIADKLVGFITFHLEKQYHIGFIIYLVVHPDYRGRNIAAKLMNYAEERMSSIDTDLESIMLECEQDENRNSPLEPFYKKFDYHKYPIYYMQPGLRDDQPVPMNLFVKTIKDSRQRFLAITQIYTAKYHEANGISLTKLQDYISTM</sequence>
<dbReference type="OrthoDB" id="2398454at2"/>
<dbReference type="EMBL" id="SCWB01000011">
    <property type="protein sequence ID" value="TDM10439.1"/>
    <property type="molecule type" value="Genomic_DNA"/>
</dbReference>
<dbReference type="RefSeq" id="WP_133444020.1">
    <property type="nucleotide sequence ID" value="NZ_SCWB01000011.1"/>
</dbReference>
<proteinExistence type="predicted"/>
<evidence type="ECO:0000313" key="2">
    <source>
        <dbReference type="EMBL" id="TDM10439.1"/>
    </source>
</evidence>